<dbReference type="InterPro" id="IPR036388">
    <property type="entry name" value="WH-like_DNA-bd_sf"/>
</dbReference>
<organism evidence="1 2">
    <name type="scientific">Robiginitalea myxolifaciens</name>
    <dbReference type="NCBI Taxonomy" id="400055"/>
    <lineage>
        <taxon>Bacteria</taxon>
        <taxon>Pseudomonadati</taxon>
        <taxon>Bacteroidota</taxon>
        <taxon>Flavobacteriia</taxon>
        <taxon>Flavobacteriales</taxon>
        <taxon>Flavobacteriaceae</taxon>
        <taxon>Robiginitalea</taxon>
    </lineage>
</organism>
<reference evidence="1 2" key="1">
    <citation type="submission" date="2016-10" db="EMBL/GenBank/DDBJ databases">
        <authorList>
            <person name="de Groot N.N."/>
        </authorList>
    </citation>
    <scope>NUCLEOTIDE SEQUENCE [LARGE SCALE GENOMIC DNA]</scope>
    <source>
        <strain evidence="1 2">DSM 21019</strain>
    </source>
</reference>
<evidence type="ECO:0008006" key="3">
    <source>
        <dbReference type="Google" id="ProtNLM"/>
    </source>
</evidence>
<evidence type="ECO:0000313" key="2">
    <source>
        <dbReference type="Proteomes" id="UP000199534"/>
    </source>
</evidence>
<dbReference type="InterPro" id="IPR036390">
    <property type="entry name" value="WH_DNA-bd_sf"/>
</dbReference>
<evidence type="ECO:0000313" key="1">
    <source>
        <dbReference type="EMBL" id="SFR46534.1"/>
    </source>
</evidence>
<dbReference type="Proteomes" id="UP000199534">
    <property type="component" value="Unassembled WGS sequence"/>
</dbReference>
<dbReference type="SUPFAM" id="SSF46785">
    <property type="entry name" value="Winged helix' DNA-binding domain"/>
    <property type="match status" value="1"/>
</dbReference>
<keyword evidence="2" id="KW-1185">Reference proteome</keyword>
<protein>
    <recommendedName>
        <fullName evidence="3">HTH domain-containing protein</fullName>
    </recommendedName>
</protein>
<proteinExistence type="predicted"/>
<dbReference type="AlphaFoldDB" id="A0A1I6GWA7"/>
<name>A0A1I6GWA7_9FLAO</name>
<dbReference type="EMBL" id="FOYQ01000002">
    <property type="protein sequence ID" value="SFR46534.1"/>
    <property type="molecule type" value="Genomic_DNA"/>
</dbReference>
<gene>
    <name evidence="1" type="ORF">SAMN04490243_1820</name>
</gene>
<dbReference type="Gene3D" id="1.10.10.10">
    <property type="entry name" value="Winged helix-like DNA-binding domain superfamily/Winged helix DNA-binding domain"/>
    <property type="match status" value="1"/>
</dbReference>
<accession>A0A1I6GWA7</accession>
<dbReference type="STRING" id="400055.SAMN04490243_1820"/>
<sequence length="104" mass="12437">MKNIKHIERLQQLHNLIVDECTGSPTDLAKRMDVSERTIYYLLEQLKDYDAKIGYDRSRRSYFYKSDFVLEVNFSICIGSHDEVMEIMEGSYLHNKNKSRFNRH</sequence>